<dbReference type="Gene3D" id="1.10.10.10">
    <property type="entry name" value="Winged helix-like DNA-binding domain superfamily/Winged helix DNA-binding domain"/>
    <property type="match status" value="1"/>
</dbReference>
<dbReference type="InterPro" id="IPR036390">
    <property type="entry name" value="WH_DNA-bd_sf"/>
</dbReference>
<dbReference type="Proteomes" id="UP000647235">
    <property type="component" value="Unassembled WGS sequence"/>
</dbReference>
<keyword evidence="6" id="KW-1185">Reference proteome</keyword>
<dbReference type="PANTHER" id="PTHR42756:SF1">
    <property type="entry name" value="TRANSCRIPTIONAL REPRESSOR OF EMRAB OPERON"/>
    <property type="match status" value="1"/>
</dbReference>
<reference evidence="5 6" key="1">
    <citation type="submission" date="2020-08" db="EMBL/GenBank/DDBJ databases">
        <title>Genome public.</title>
        <authorList>
            <person name="Liu C."/>
            <person name="Sun Q."/>
        </authorList>
    </citation>
    <scope>NUCLEOTIDE SEQUENCE [LARGE SCALE GENOMIC DNA]</scope>
    <source>
        <strain evidence="5 6">NSJ-36</strain>
    </source>
</reference>
<dbReference type="SUPFAM" id="SSF46785">
    <property type="entry name" value="Winged helix' DNA-binding domain"/>
    <property type="match status" value="1"/>
</dbReference>
<evidence type="ECO:0000256" key="3">
    <source>
        <dbReference type="ARBA" id="ARBA00023163"/>
    </source>
</evidence>
<protein>
    <submittedName>
        <fullName evidence="5">MarR family transcriptional regulator</fullName>
    </submittedName>
</protein>
<accession>A0ABR7EWZ1</accession>
<dbReference type="InterPro" id="IPR036388">
    <property type="entry name" value="WH-like_DNA-bd_sf"/>
</dbReference>
<evidence type="ECO:0000256" key="2">
    <source>
        <dbReference type="ARBA" id="ARBA00023125"/>
    </source>
</evidence>
<comment type="caution">
    <text evidence="5">The sequence shown here is derived from an EMBL/GenBank/DDBJ whole genome shotgun (WGS) entry which is preliminary data.</text>
</comment>
<evidence type="ECO:0000313" key="6">
    <source>
        <dbReference type="Proteomes" id="UP000647235"/>
    </source>
</evidence>
<name>A0ABR7EWZ1_9FIRM</name>
<sequence>MQDPDQKIKEMHMGRLIHILSHQMKRHNCGMPFDDTEELTAMQRHVLKFILLESEHKDIYQKDVEEEFCIRKSTATGILKLMEEHGFITREAVESDARLKRIVPTGKAEKVHKFIMEHIHQTEAMLVAGISEEDVLTCKKVMYLMYRNLAEGEKAAKEEIAKKKADK</sequence>
<keyword evidence="3" id="KW-0804">Transcription</keyword>
<keyword evidence="1" id="KW-0805">Transcription regulation</keyword>
<evidence type="ECO:0000313" key="5">
    <source>
        <dbReference type="EMBL" id="MBC5665876.1"/>
    </source>
</evidence>
<proteinExistence type="predicted"/>
<evidence type="ECO:0000256" key="1">
    <source>
        <dbReference type="ARBA" id="ARBA00023015"/>
    </source>
</evidence>
<feature type="domain" description="HTH marR-type" evidence="4">
    <location>
        <begin position="10"/>
        <end position="147"/>
    </location>
</feature>
<keyword evidence="2" id="KW-0238">DNA-binding</keyword>
<organism evidence="5 6">
    <name type="scientific">Dorea hominis</name>
    <dbReference type="NCBI Taxonomy" id="2763040"/>
    <lineage>
        <taxon>Bacteria</taxon>
        <taxon>Bacillati</taxon>
        <taxon>Bacillota</taxon>
        <taxon>Clostridia</taxon>
        <taxon>Lachnospirales</taxon>
        <taxon>Lachnospiraceae</taxon>
        <taxon>Dorea</taxon>
    </lineage>
</organism>
<dbReference type="PROSITE" id="PS50995">
    <property type="entry name" value="HTH_MARR_2"/>
    <property type="match status" value="1"/>
</dbReference>
<dbReference type="RefSeq" id="WP_118519721.1">
    <property type="nucleotide sequence ID" value="NZ_JACOOY010000016.1"/>
</dbReference>
<dbReference type="SMART" id="SM00347">
    <property type="entry name" value="HTH_MARR"/>
    <property type="match status" value="1"/>
</dbReference>
<gene>
    <name evidence="5" type="ORF">H8S07_11495</name>
</gene>
<dbReference type="InterPro" id="IPR000835">
    <property type="entry name" value="HTH_MarR-typ"/>
</dbReference>
<dbReference type="PANTHER" id="PTHR42756">
    <property type="entry name" value="TRANSCRIPTIONAL REGULATOR, MARR"/>
    <property type="match status" value="1"/>
</dbReference>
<evidence type="ECO:0000259" key="4">
    <source>
        <dbReference type="PROSITE" id="PS50995"/>
    </source>
</evidence>
<dbReference type="Pfam" id="PF01047">
    <property type="entry name" value="MarR"/>
    <property type="match status" value="1"/>
</dbReference>
<dbReference type="EMBL" id="JACOOY010000016">
    <property type="protein sequence ID" value="MBC5665876.1"/>
    <property type="molecule type" value="Genomic_DNA"/>
</dbReference>